<comment type="caution">
    <text evidence="4">The sequence shown here is derived from an EMBL/GenBank/DDBJ whole genome shotgun (WGS) entry which is preliminary data.</text>
</comment>
<evidence type="ECO:0000256" key="1">
    <source>
        <dbReference type="ARBA" id="ARBA00022679"/>
    </source>
</evidence>
<feature type="domain" description="Glycosyltransferase subfamily 4-like N-terminal" evidence="3">
    <location>
        <begin position="11"/>
        <end position="170"/>
    </location>
</feature>
<dbReference type="InterPro" id="IPR001296">
    <property type="entry name" value="Glyco_trans_1"/>
</dbReference>
<reference evidence="4 5" key="1">
    <citation type="journal article" date="2016" name="Nat. Commun.">
        <title>Thousands of microbial genomes shed light on interconnected biogeochemical processes in an aquifer system.</title>
        <authorList>
            <person name="Anantharaman K."/>
            <person name="Brown C.T."/>
            <person name="Hug L.A."/>
            <person name="Sharon I."/>
            <person name="Castelle C.J."/>
            <person name="Probst A.J."/>
            <person name="Thomas B.C."/>
            <person name="Singh A."/>
            <person name="Wilkins M.J."/>
            <person name="Karaoz U."/>
            <person name="Brodie E.L."/>
            <person name="Williams K.H."/>
            <person name="Hubbard S.S."/>
            <person name="Banfield J.F."/>
        </authorList>
    </citation>
    <scope>NUCLEOTIDE SEQUENCE [LARGE SCALE GENOMIC DNA]</scope>
</reference>
<keyword evidence="1" id="KW-0808">Transferase</keyword>
<evidence type="ECO:0000259" key="3">
    <source>
        <dbReference type="Pfam" id="PF13439"/>
    </source>
</evidence>
<sequence length="373" mass="42029">IDARFAGVAQGGIGRYAEEAVKALGRMREEFSVSLFVRRANWDLCALDNRFHKIFADVPWYGLREQIEMPRLFRRAHCDLYHVPHFNVPLRMPHPFVFTLHDVIMWERGSERDTTRIPLVSAIKEQGMKMAVRHALKHCEACIVPSQWVADRIAPVAGIRPKRVEVIHEGAESLSRAQETEWHTQAGRFSFPSSFVLTVGNVYRHKNIPVVIDAVALLREKCPALHHVHAGPAHPKKFSEDLARYGKEKFGARFHYLTHVSDGELATLYRHAQALVAPSAAEGFALPALEAMSLGCPVIAARAHCFPELLGDAARFVRVNDARALADAIEELLTDEGKRAEFSERGTLHAAKYTWEKHVRGLLSVYSSLLRNK</sequence>
<dbReference type="AlphaFoldDB" id="A0A1F7UIF5"/>
<evidence type="ECO:0000313" key="4">
    <source>
        <dbReference type="EMBL" id="OGL78061.1"/>
    </source>
</evidence>
<dbReference type="STRING" id="1802397.A3J43_01210"/>
<organism evidence="4 5">
    <name type="scientific">Candidatus Uhrbacteria bacterium RIFCSPHIGHO2_12_FULL_54_23</name>
    <dbReference type="NCBI Taxonomy" id="1802397"/>
    <lineage>
        <taxon>Bacteria</taxon>
        <taxon>Candidatus Uhriibacteriota</taxon>
    </lineage>
</organism>
<protein>
    <recommendedName>
        <fullName evidence="6">Glycosyltransferase subfamily 4-like N-terminal domain-containing protein</fullName>
    </recommendedName>
</protein>
<dbReference type="Proteomes" id="UP000176604">
    <property type="component" value="Unassembled WGS sequence"/>
</dbReference>
<dbReference type="Pfam" id="PF13439">
    <property type="entry name" value="Glyco_transf_4"/>
    <property type="match status" value="1"/>
</dbReference>
<dbReference type="GO" id="GO:0016757">
    <property type="term" value="F:glycosyltransferase activity"/>
    <property type="evidence" value="ECO:0007669"/>
    <property type="project" value="InterPro"/>
</dbReference>
<accession>A0A1F7UIF5</accession>
<dbReference type="Gene3D" id="3.40.50.2000">
    <property type="entry name" value="Glycogen Phosphorylase B"/>
    <property type="match status" value="2"/>
</dbReference>
<feature type="domain" description="Glycosyl transferase family 1" evidence="2">
    <location>
        <begin position="194"/>
        <end position="347"/>
    </location>
</feature>
<dbReference type="EMBL" id="MGEF01000040">
    <property type="protein sequence ID" value="OGL78061.1"/>
    <property type="molecule type" value="Genomic_DNA"/>
</dbReference>
<name>A0A1F7UIF5_9BACT</name>
<dbReference type="InterPro" id="IPR028098">
    <property type="entry name" value="Glyco_trans_4-like_N"/>
</dbReference>
<dbReference type="PANTHER" id="PTHR46401:SF2">
    <property type="entry name" value="GLYCOSYLTRANSFERASE WBBK-RELATED"/>
    <property type="match status" value="1"/>
</dbReference>
<gene>
    <name evidence="4" type="ORF">A3J43_01210</name>
</gene>
<feature type="non-terminal residue" evidence="4">
    <location>
        <position position="1"/>
    </location>
</feature>
<dbReference type="Pfam" id="PF00534">
    <property type="entry name" value="Glycos_transf_1"/>
    <property type="match status" value="1"/>
</dbReference>
<dbReference type="GO" id="GO:0009103">
    <property type="term" value="P:lipopolysaccharide biosynthetic process"/>
    <property type="evidence" value="ECO:0007669"/>
    <property type="project" value="TreeGrafter"/>
</dbReference>
<evidence type="ECO:0000259" key="2">
    <source>
        <dbReference type="Pfam" id="PF00534"/>
    </source>
</evidence>
<dbReference type="CDD" id="cd03809">
    <property type="entry name" value="GT4_MtfB-like"/>
    <property type="match status" value="1"/>
</dbReference>
<evidence type="ECO:0008006" key="6">
    <source>
        <dbReference type="Google" id="ProtNLM"/>
    </source>
</evidence>
<proteinExistence type="predicted"/>
<evidence type="ECO:0000313" key="5">
    <source>
        <dbReference type="Proteomes" id="UP000176604"/>
    </source>
</evidence>
<dbReference type="PANTHER" id="PTHR46401">
    <property type="entry name" value="GLYCOSYLTRANSFERASE WBBK-RELATED"/>
    <property type="match status" value="1"/>
</dbReference>
<dbReference type="SUPFAM" id="SSF53756">
    <property type="entry name" value="UDP-Glycosyltransferase/glycogen phosphorylase"/>
    <property type="match status" value="1"/>
</dbReference>